<gene>
    <name evidence="2" type="ORF">ASPCAL12233</name>
</gene>
<dbReference type="SUPFAM" id="SSF51556">
    <property type="entry name" value="Metallo-dependent hydrolases"/>
    <property type="match status" value="1"/>
</dbReference>
<evidence type="ECO:0000313" key="2">
    <source>
        <dbReference type="EMBL" id="CEL09091.1"/>
    </source>
</evidence>
<keyword evidence="3" id="KW-1185">Reference proteome</keyword>
<reference evidence="3" key="1">
    <citation type="journal article" date="2016" name="Genome Announc.">
        <title>Draft genome sequences of fungus Aspergillus calidoustus.</title>
        <authorList>
            <person name="Horn F."/>
            <person name="Linde J."/>
            <person name="Mattern D.J."/>
            <person name="Walther G."/>
            <person name="Guthke R."/>
            <person name="Scherlach K."/>
            <person name="Martin K."/>
            <person name="Brakhage A.A."/>
            <person name="Petzke L."/>
            <person name="Valiante V."/>
        </authorList>
    </citation>
    <scope>NUCLEOTIDE SEQUENCE [LARGE SCALE GENOMIC DNA]</scope>
    <source>
        <strain evidence="3">SF006504</strain>
    </source>
</reference>
<name>A0A0U5GBV6_ASPCI</name>
<protein>
    <recommendedName>
        <fullName evidence="4">Cut9 interacting protein Scn1</fullName>
    </recommendedName>
</protein>
<accession>A0A0U5GBV6</accession>
<dbReference type="PANTHER" id="PTHR47345:SF1">
    <property type="entry name" value="CUT9-INTERACTING PROTEIN SCN1"/>
    <property type="match status" value="1"/>
</dbReference>
<feature type="region of interest" description="Disordered" evidence="1">
    <location>
        <begin position="251"/>
        <end position="285"/>
    </location>
</feature>
<evidence type="ECO:0000256" key="1">
    <source>
        <dbReference type="SAM" id="MobiDB-lite"/>
    </source>
</evidence>
<dbReference type="PANTHER" id="PTHR47345">
    <property type="entry name" value="CUT9-INTERACTING PROTEIN SCN1"/>
    <property type="match status" value="1"/>
</dbReference>
<feature type="compositionally biased region" description="Acidic residues" evidence="1">
    <location>
        <begin position="270"/>
        <end position="280"/>
    </location>
</feature>
<dbReference type="Proteomes" id="UP000054771">
    <property type="component" value="Unassembled WGS sequence"/>
</dbReference>
<dbReference type="InterPro" id="IPR001130">
    <property type="entry name" value="TatD-like"/>
</dbReference>
<dbReference type="AlphaFoldDB" id="A0A0U5GBV6"/>
<dbReference type="Pfam" id="PF01026">
    <property type="entry name" value="TatD_DNase"/>
    <property type="match status" value="1"/>
</dbReference>
<dbReference type="OrthoDB" id="413993at2759"/>
<proteinExistence type="predicted"/>
<dbReference type="EMBL" id="CDMC01000013">
    <property type="protein sequence ID" value="CEL09091.1"/>
    <property type="molecule type" value="Genomic_DNA"/>
</dbReference>
<dbReference type="InterPro" id="IPR032466">
    <property type="entry name" value="Metal_Hydrolase"/>
</dbReference>
<sequence length="398" mass="44692">MDQAQSQNEAEFPWEIGVFDAHCHPTDTMSSIADIPRMKATTLTVMSTRGEDQDLVLQIANDLAKELPGTQKQRPRILPCFGWHPWFSHQILDDKADKSDSNSGIGESAAELKKAHYRKVLKPSPDDAFISTLPEPKPLSQLISETRSRLLAFPTALVGEVGLDRAFRLPQAWMQEEIDARNGEMTPGSREGRRLSPHVVRIEHQKAILEAQLRLAGELQRPVSVHSVQGHGAVFELFKSLWKGNERKVASRREMKRRHNVDGAHAGSDAEGDEDGDGESLSDGRVKQPLAFPPRICMHSYSGPVETIRQFLHPSNPSDVYFSFSDVINFGHQSDKSVAVIKALPDDRVLIESDLHIAGEEMDERLEQVTRQVCELRGWDLKQGVQQLADNWKRFVYG</sequence>
<evidence type="ECO:0008006" key="4">
    <source>
        <dbReference type="Google" id="ProtNLM"/>
    </source>
</evidence>
<evidence type="ECO:0000313" key="3">
    <source>
        <dbReference type="Proteomes" id="UP000054771"/>
    </source>
</evidence>
<organism evidence="2 3">
    <name type="scientific">Aspergillus calidoustus</name>
    <dbReference type="NCBI Taxonomy" id="454130"/>
    <lineage>
        <taxon>Eukaryota</taxon>
        <taxon>Fungi</taxon>
        <taxon>Dikarya</taxon>
        <taxon>Ascomycota</taxon>
        <taxon>Pezizomycotina</taxon>
        <taxon>Eurotiomycetes</taxon>
        <taxon>Eurotiomycetidae</taxon>
        <taxon>Eurotiales</taxon>
        <taxon>Aspergillaceae</taxon>
        <taxon>Aspergillus</taxon>
        <taxon>Aspergillus subgen. Nidulantes</taxon>
    </lineage>
</organism>
<dbReference type="InterPro" id="IPR053044">
    <property type="entry name" value="Metallo-hydrolase/TatD-type"/>
</dbReference>
<dbReference type="GO" id="GO:0016788">
    <property type="term" value="F:hydrolase activity, acting on ester bonds"/>
    <property type="evidence" value="ECO:0007669"/>
    <property type="project" value="InterPro"/>
</dbReference>
<dbReference type="OMA" id="VPCFGWH"/>
<dbReference type="Gene3D" id="3.20.20.140">
    <property type="entry name" value="Metal-dependent hydrolases"/>
    <property type="match status" value="1"/>
</dbReference>